<dbReference type="GO" id="GO:0006886">
    <property type="term" value="P:intracellular protein transport"/>
    <property type="evidence" value="ECO:0007669"/>
    <property type="project" value="InterPro"/>
</dbReference>
<dbReference type="SUPFAM" id="SSF48371">
    <property type="entry name" value="ARM repeat"/>
    <property type="match status" value="1"/>
</dbReference>
<dbReference type="InterPro" id="IPR016024">
    <property type="entry name" value="ARM-type_fold"/>
</dbReference>
<dbReference type="GO" id="GO:0012505">
    <property type="term" value="C:endomembrane system"/>
    <property type="evidence" value="ECO:0007669"/>
    <property type="project" value="UniProtKB-SubCell"/>
</dbReference>
<evidence type="ECO:0000256" key="2">
    <source>
        <dbReference type="ARBA" id="ARBA00022448"/>
    </source>
</evidence>
<sequence length="977" mass="107957">MTDSKYFTTTKKGEIFELKNELNSDKKEKKREAVKKVIASMTVGKDVSALFPDVVNCMQTDNVELKKLVYLYLMNYAKSQPDLAIMAVNTFVKDCEDPNPLIRALAVRTMGCIRVDKITEYLCEPLRKCMKDEDPYVRKTAAVCVAKLHDINASLVEEQGFVELLNDLLSDSNPMVVANAVAALTEINETRPLIEMNSQTINKLLTALNECTEWGQVFILDALSLYKPKDEREAQNICERISPRLAHANAAVVLSTVKVLMKLVDLLPDNSEFIGQLTKKLAPPMVTLLSAEPEIQYVALRNINLIVQKRPEILKQEMKVFFVKYNDPIYVKMEKLDIMIRLAQQNNISQVLSELKEYATEVDVDFVRKAVRAIGRCAIKVEQSAERCVSTLLDLIQTKVNYVVQEAVVVIKDIFRKYPNKYESIISTLCENLDTLDEPEARASMIWIIGEYAERIDNADELLESFVEGFHDENTQVQLQLLTAVVKLFLKRPSDTQQLVQRVLSLATQDSDNPDLRDRGYIYWRLLSADPVAAKEVVLAEKPLISEETDLLEPSLLDQLVCHIGSLASVYHKPPSSFVDSAKQPVKSTSAAAAGNASGGSGDTMTKVGGGHEVTATTAPTVIPSQDTLIADLLSLDLSVPSAAMGMTSYQPAPMSSGLDDLLGLGSDGLLGDVGGATSPPTVPPVNNTTSLPTSTTFGSAPPFGPPSTAPITIPANNTAQVTGLESGIFGFNDSQGAFSGLQTGYVAPKTVWLDATRAKGTHIEGTFARRNGVIYMDMTFTNRAMQPLAGFAIQFNKNSFGLIPAEPLQISSPLYPNQPVPVSLACKTDGPVQKMDPLTNLQVAIKNDVGVFYFATIVPLHIYFVENGQMDKREFLQLWKEIPEQNELQFSINNNKRLSADDICSKLQQNNVYTVARRSVEGQELIYHSIKYTNQIHVLSELKMQQSSQVLTLSLKSRHVVAIANLSEIYQLILDN</sequence>
<dbReference type="InterPro" id="IPR016342">
    <property type="entry name" value="AP_complex_bsu_1_2_4"/>
</dbReference>
<proteinExistence type="inferred from homology"/>
<dbReference type="InterPro" id="IPR012295">
    <property type="entry name" value="TBP_dom_sf"/>
</dbReference>
<dbReference type="GO" id="GO:0030131">
    <property type="term" value="C:clathrin adaptor complex"/>
    <property type="evidence" value="ECO:0007669"/>
    <property type="project" value="InterPro"/>
</dbReference>
<dbReference type="InterPro" id="IPR013041">
    <property type="entry name" value="Clathrin_app_Ig-like_sf"/>
</dbReference>
<dbReference type="SMART" id="SM01020">
    <property type="entry name" value="B2-adapt-app_C"/>
    <property type="match status" value="1"/>
</dbReference>
<keyword evidence="11" id="KW-1185">Reference proteome</keyword>
<evidence type="ECO:0000256" key="5">
    <source>
        <dbReference type="ARBA" id="ARBA00029433"/>
    </source>
</evidence>
<evidence type="ECO:0000313" key="11">
    <source>
        <dbReference type="Proteomes" id="UP000274131"/>
    </source>
</evidence>
<evidence type="ECO:0000259" key="8">
    <source>
        <dbReference type="SMART" id="SM00809"/>
    </source>
</evidence>
<evidence type="ECO:0000256" key="3">
    <source>
        <dbReference type="ARBA" id="ARBA00022927"/>
    </source>
</evidence>
<dbReference type="InterPro" id="IPR013037">
    <property type="entry name" value="Clathrin_b-adaptin_app_Ig-like"/>
</dbReference>
<dbReference type="Gene3D" id="2.60.40.1150">
    <property type="match status" value="1"/>
</dbReference>
<dbReference type="STRING" id="51028.A0A0N4VF09"/>
<dbReference type="SUPFAM" id="SSF55711">
    <property type="entry name" value="Subdomain of clathrin and coatomer appendage domain"/>
    <property type="match status" value="1"/>
</dbReference>
<evidence type="ECO:0000259" key="9">
    <source>
        <dbReference type="SMART" id="SM01020"/>
    </source>
</evidence>
<dbReference type="SMART" id="SM00809">
    <property type="entry name" value="Alpha_adaptinC2"/>
    <property type="match status" value="1"/>
</dbReference>
<reference evidence="12" key="1">
    <citation type="submission" date="2016-04" db="UniProtKB">
        <authorList>
            <consortium name="WormBaseParasite"/>
        </authorList>
    </citation>
    <scope>IDENTIFICATION</scope>
</reference>
<evidence type="ECO:0000256" key="6">
    <source>
        <dbReference type="PIRNR" id="PIRNR002291"/>
    </source>
</evidence>
<keyword evidence="2 6" id="KW-0813">Transport</keyword>
<dbReference type="InterPro" id="IPR011989">
    <property type="entry name" value="ARM-like"/>
</dbReference>
<dbReference type="Pfam" id="PF09066">
    <property type="entry name" value="B2-adapt-app_C"/>
    <property type="match status" value="1"/>
</dbReference>
<dbReference type="InterPro" id="IPR002553">
    <property type="entry name" value="Clathrin/coatomer_adapt-like_N"/>
</dbReference>
<dbReference type="SUPFAM" id="SSF49348">
    <property type="entry name" value="Clathrin adaptor appendage domain"/>
    <property type="match status" value="1"/>
</dbReference>
<name>A0A0N4VF09_ENTVE</name>
<organism evidence="12">
    <name type="scientific">Enterobius vermicularis</name>
    <name type="common">Human pinworm</name>
    <dbReference type="NCBI Taxonomy" id="51028"/>
    <lineage>
        <taxon>Eukaryota</taxon>
        <taxon>Metazoa</taxon>
        <taxon>Ecdysozoa</taxon>
        <taxon>Nematoda</taxon>
        <taxon>Chromadorea</taxon>
        <taxon>Rhabditida</taxon>
        <taxon>Spirurina</taxon>
        <taxon>Oxyuridomorpha</taxon>
        <taxon>Oxyuroidea</taxon>
        <taxon>Oxyuridae</taxon>
        <taxon>Enterobius</taxon>
    </lineage>
</organism>
<comment type="similarity">
    <text evidence="1 6">Belongs to the adaptor complexes large subunit family.</text>
</comment>
<keyword evidence="4 6" id="KW-0472">Membrane</keyword>
<dbReference type="GO" id="GO:0030276">
    <property type="term" value="F:clathrin binding"/>
    <property type="evidence" value="ECO:0007669"/>
    <property type="project" value="InterPro"/>
</dbReference>
<dbReference type="WBParaSite" id="EVEC_0000928801-mRNA-1">
    <property type="protein sequence ID" value="EVEC_0000928801-mRNA-1"/>
    <property type="gene ID" value="EVEC_0000928801"/>
</dbReference>
<feature type="domain" description="Beta-adaptin appendage C-terminal subdomain" evidence="9">
    <location>
        <begin position="865"/>
        <end position="976"/>
    </location>
</feature>
<dbReference type="InterPro" id="IPR015151">
    <property type="entry name" value="B-adaptin_app_sub_C"/>
</dbReference>
<evidence type="ECO:0000256" key="1">
    <source>
        <dbReference type="ARBA" id="ARBA00006613"/>
    </source>
</evidence>
<dbReference type="Pfam" id="PF02883">
    <property type="entry name" value="Alpha_adaptinC2"/>
    <property type="match status" value="1"/>
</dbReference>
<dbReference type="InterPro" id="IPR009028">
    <property type="entry name" value="Coatomer/calthrin_app_sub_C"/>
</dbReference>
<dbReference type="InterPro" id="IPR008152">
    <property type="entry name" value="Clathrin_a/b/g-adaptin_app_Ig"/>
</dbReference>
<evidence type="ECO:0000256" key="4">
    <source>
        <dbReference type="ARBA" id="ARBA00023136"/>
    </source>
</evidence>
<evidence type="ECO:0000256" key="7">
    <source>
        <dbReference type="SAM" id="MobiDB-lite"/>
    </source>
</evidence>
<dbReference type="FunFam" id="1.25.10.10:FF:000002">
    <property type="entry name" value="AP complex subunit beta"/>
    <property type="match status" value="1"/>
</dbReference>
<gene>
    <name evidence="10" type="ORF">EVEC_LOCUS8729</name>
</gene>
<evidence type="ECO:0000313" key="12">
    <source>
        <dbReference type="WBParaSite" id="EVEC_0000928801-mRNA-1"/>
    </source>
</evidence>
<dbReference type="Pfam" id="PF01602">
    <property type="entry name" value="Adaptin_N"/>
    <property type="match status" value="1"/>
</dbReference>
<dbReference type="OrthoDB" id="10254310at2759"/>
<comment type="subcellular location">
    <subcellularLocation>
        <location evidence="5">Endomembrane system</location>
        <topology evidence="5">Peripheral membrane protein</topology>
        <orientation evidence="5">Cytoplasmic side</orientation>
    </subcellularLocation>
</comment>
<dbReference type="FunFam" id="2.60.40.1150:FF:000001">
    <property type="entry name" value="AP complex subunit beta"/>
    <property type="match status" value="1"/>
</dbReference>
<keyword evidence="3 6" id="KW-0653">Protein transport</keyword>
<accession>A0A0N4VF09</accession>
<dbReference type="Gene3D" id="1.25.10.10">
    <property type="entry name" value="Leucine-rich Repeat Variant"/>
    <property type="match status" value="1"/>
</dbReference>
<feature type="compositionally biased region" description="Gly residues" evidence="7">
    <location>
        <begin position="597"/>
        <end position="612"/>
    </location>
</feature>
<dbReference type="EMBL" id="UXUI01009577">
    <property type="protein sequence ID" value="VDD93978.1"/>
    <property type="molecule type" value="Genomic_DNA"/>
</dbReference>
<reference evidence="10 11" key="2">
    <citation type="submission" date="2018-10" db="EMBL/GenBank/DDBJ databases">
        <authorList>
            <consortium name="Pathogen Informatics"/>
        </authorList>
    </citation>
    <scope>NUCLEOTIDE SEQUENCE [LARGE SCALE GENOMIC DNA]</scope>
</reference>
<feature type="domain" description="Clathrin adaptor alpha/beta/gamma-adaptin appendage Ig-like subdomain" evidence="8">
    <location>
        <begin position="746"/>
        <end position="856"/>
    </location>
</feature>
<feature type="region of interest" description="Disordered" evidence="7">
    <location>
        <begin position="673"/>
        <end position="714"/>
    </location>
</feature>
<dbReference type="Gene3D" id="3.30.310.10">
    <property type="entry name" value="TATA-Binding Protein"/>
    <property type="match status" value="1"/>
</dbReference>
<dbReference type="AlphaFoldDB" id="A0A0N4VF09"/>
<dbReference type="GO" id="GO:0016192">
    <property type="term" value="P:vesicle-mediated transport"/>
    <property type="evidence" value="ECO:0007669"/>
    <property type="project" value="InterPro"/>
</dbReference>
<dbReference type="Proteomes" id="UP000274131">
    <property type="component" value="Unassembled WGS sequence"/>
</dbReference>
<dbReference type="InterPro" id="IPR026739">
    <property type="entry name" value="AP_beta"/>
</dbReference>
<evidence type="ECO:0000313" key="10">
    <source>
        <dbReference type="EMBL" id="VDD93978.1"/>
    </source>
</evidence>
<feature type="compositionally biased region" description="Low complexity" evidence="7">
    <location>
        <begin position="676"/>
        <end position="697"/>
    </location>
</feature>
<feature type="region of interest" description="Disordered" evidence="7">
    <location>
        <begin position="590"/>
        <end position="612"/>
    </location>
</feature>
<dbReference type="PANTHER" id="PTHR11134">
    <property type="entry name" value="ADAPTOR COMPLEX SUBUNIT BETA FAMILY MEMBER"/>
    <property type="match status" value="1"/>
</dbReference>
<protein>
    <recommendedName>
        <fullName evidence="6">AP complex subunit beta</fullName>
    </recommendedName>
</protein>
<dbReference type="PIRSF" id="PIRSF002291">
    <property type="entry name" value="AP_complex_beta"/>
    <property type="match status" value="1"/>
</dbReference>